<dbReference type="InterPro" id="IPR036890">
    <property type="entry name" value="HATPase_C_sf"/>
</dbReference>
<evidence type="ECO:0000256" key="4">
    <source>
        <dbReference type="ARBA" id="ARBA00022741"/>
    </source>
</evidence>
<keyword evidence="5 7" id="KW-0067">ATP-binding</keyword>
<dbReference type="Proteomes" id="UP000002035">
    <property type="component" value="Unassembled WGS sequence"/>
</dbReference>
<dbReference type="GO" id="GO:0140453">
    <property type="term" value="C:protein aggregate center"/>
    <property type="evidence" value="ECO:0007669"/>
    <property type="project" value="EnsemblFungi"/>
</dbReference>
<proteinExistence type="inferred from homology"/>
<sequence length="703" mass="79984">MSETFEFQAEISQLLSLIINTVYSNKEIFLREIISNASDALDKIRYESLSDPTKLDSNKDLRIDIIPDKENKTLTIRDTGIGFTKADLVNNLGTIARSGTKQFMEALTAGADISMIGQFGVGFYSAYLVADKVTVVSKHNDDEQYIWESSAGGTFTLTQDTEGEPLGRGSKIILHLKDEQTEYLTESKIKEVVKKHSEFISYPIYLHVLKETEKEVPDEDAEEVTEVEEGDEKKPKVEEVDDEEEDKEKKKKTKTVKESSIEEEELNKTKPIWTRNPADITQEEYASFYKTLSNDWEDHLAVKHFSVEGQLEFRAVLFVPKRPPFDLFESKKTKNNIKLYVRRVFITDDATDLIPEWLSFVKGVVDSEDLPLNLSRETLQQNKIMKVIKKNIVKKTLELFNEIAEDREQFDKFYSAFSKNIKLGIHEDSQNRAALAKLLRFNSTKSGDENTSLTDYVTRMQPHQKQMYYITGESIKAVQKSPFLDSLKEKDFEVLYLVDPIDEYAMTQLKEFDGKKLVDITKDFELEETDEEKSAREAEEKEFEGLAKSLKNVLGDAVEKVVVSHKLVGAPCAIRTGQFGWSANMERIMKAQALRDTSMSSYMASKKTFEISPKSPIIKELKKKVEADGENDRNVKSITQLLYETSLLVSGFTIEEPAAFAERIHKLVSLGLDVEEEKTPEEKADEEAATTEPATASAMEEVD</sequence>
<dbReference type="InterPro" id="IPR037196">
    <property type="entry name" value="HSP90_C"/>
</dbReference>
<keyword evidence="6" id="KW-0143">Chaperone</keyword>
<evidence type="ECO:0000256" key="2">
    <source>
        <dbReference type="ARBA" id="ARBA00008239"/>
    </source>
</evidence>
<evidence type="ECO:0000256" key="3">
    <source>
        <dbReference type="ARBA" id="ARBA00022490"/>
    </source>
</evidence>
<feature type="region of interest" description="Disordered" evidence="8">
    <location>
        <begin position="673"/>
        <end position="703"/>
    </location>
</feature>
<dbReference type="FunFam" id="3.30.565.10:FF:000001">
    <property type="entry name" value="Heat shock protein HSP 90-alpha"/>
    <property type="match status" value="1"/>
</dbReference>
<evidence type="ECO:0000259" key="9">
    <source>
        <dbReference type="SMART" id="SM00387"/>
    </source>
</evidence>
<dbReference type="GO" id="GO:0005737">
    <property type="term" value="C:cytoplasm"/>
    <property type="evidence" value="ECO:0007669"/>
    <property type="project" value="UniProtKB-SubCell"/>
</dbReference>
<evidence type="ECO:0000313" key="11">
    <source>
        <dbReference type="Proteomes" id="UP000002035"/>
    </source>
</evidence>
<dbReference type="InterPro" id="IPR020568">
    <property type="entry name" value="Ribosomal_Su5_D2-typ_SF"/>
</dbReference>
<dbReference type="AlphaFoldDB" id="C5FSV5"/>
<dbReference type="FunFam" id="1.20.120.790:FF:000001">
    <property type="entry name" value="Heat shock protein 90 alpha"/>
    <property type="match status" value="1"/>
</dbReference>
<feature type="compositionally biased region" description="Low complexity" evidence="8">
    <location>
        <begin position="690"/>
        <end position="703"/>
    </location>
</feature>
<dbReference type="PANTHER" id="PTHR11528">
    <property type="entry name" value="HEAT SHOCK PROTEIN 90 FAMILY MEMBER"/>
    <property type="match status" value="1"/>
</dbReference>
<keyword evidence="4 7" id="KW-0547">Nucleotide-binding</keyword>
<dbReference type="GO" id="GO:0016887">
    <property type="term" value="F:ATP hydrolysis activity"/>
    <property type="evidence" value="ECO:0007669"/>
    <property type="project" value="EnsemblFungi"/>
</dbReference>
<keyword evidence="3" id="KW-0963">Cytoplasm</keyword>
<dbReference type="InterPro" id="IPR020575">
    <property type="entry name" value="Hsp90_N"/>
</dbReference>
<dbReference type="CDD" id="cd16927">
    <property type="entry name" value="HATPase_Hsp90-like"/>
    <property type="match status" value="1"/>
</dbReference>
<name>C5FSV5_ARTOC</name>
<feature type="binding site" evidence="7">
    <location>
        <begin position="118"/>
        <end position="123"/>
    </location>
    <ligand>
        <name>ATP</name>
        <dbReference type="ChEBI" id="CHEBI:30616"/>
    </ligand>
</feature>
<dbReference type="PIRSF" id="PIRSF002583">
    <property type="entry name" value="Hsp90"/>
    <property type="match status" value="1"/>
</dbReference>
<dbReference type="eggNOG" id="KOG0019">
    <property type="taxonomic scope" value="Eukaryota"/>
</dbReference>
<comment type="similarity">
    <text evidence="2">Belongs to the heat shock protein 90 family.</text>
</comment>
<comment type="subcellular location">
    <subcellularLocation>
        <location evidence="1">Cytoplasm</location>
    </subcellularLocation>
</comment>
<dbReference type="SMART" id="SM00387">
    <property type="entry name" value="HATPase_c"/>
    <property type="match status" value="1"/>
</dbReference>
<dbReference type="PRINTS" id="PR00775">
    <property type="entry name" value="HEATSHOCK90"/>
</dbReference>
<dbReference type="HAMAP" id="MF_00505">
    <property type="entry name" value="HSP90"/>
    <property type="match status" value="1"/>
</dbReference>
<feature type="binding site" evidence="7">
    <location>
        <begin position="98"/>
        <end position="99"/>
    </location>
    <ligand>
        <name>ATP</name>
        <dbReference type="ChEBI" id="CHEBI:30616"/>
    </ligand>
</feature>
<gene>
    <name evidence="10" type="ORF">MCYG_05777</name>
</gene>
<feature type="compositionally biased region" description="Acidic residues" evidence="8">
    <location>
        <begin position="673"/>
        <end position="689"/>
    </location>
</feature>
<dbReference type="OrthoDB" id="28737at2759"/>
<feature type="binding site" evidence="7">
    <location>
        <position position="78"/>
    </location>
    <ligand>
        <name>ATP</name>
        <dbReference type="ChEBI" id="CHEBI:30616"/>
    </ligand>
</feature>
<accession>C5FSV5</accession>
<dbReference type="Pfam" id="PF02518">
    <property type="entry name" value="HATPase_c"/>
    <property type="match status" value="1"/>
</dbReference>
<dbReference type="PROSITE" id="PS00298">
    <property type="entry name" value="HSP90"/>
    <property type="match status" value="1"/>
</dbReference>
<evidence type="ECO:0000256" key="7">
    <source>
        <dbReference type="PIRSR" id="PIRSR002583-1"/>
    </source>
</evidence>
<dbReference type="GO" id="GO:0005524">
    <property type="term" value="F:ATP binding"/>
    <property type="evidence" value="ECO:0007669"/>
    <property type="project" value="UniProtKB-KW"/>
</dbReference>
<reference evidence="11" key="1">
    <citation type="journal article" date="2012" name="MBio">
        <title>Comparative genome analysis of Trichophyton rubrum and related dermatophytes reveals candidate genes involved in infection.</title>
        <authorList>
            <person name="Martinez D.A."/>
            <person name="Oliver B.G."/>
            <person name="Graeser Y."/>
            <person name="Goldberg J.M."/>
            <person name="Li W."/>
            <person name="Martinez-Rossi N.M."/>
            <person name="Monod M."/>
            <person name="Shelest E."/>
            <person name="Barton R.C."/>
            <person name="Birch E."/>
            <person name="Brakhage A.A."/>
            <person name="Chen Z."/>
            <person name="Gurr S.J."/>
            <person name="Heiman D."/>
            <person name="Heitman J."/>
            <person name="Kosti I."/>
            <person name="Rossi A."/>
            <person name="Saif S."/>
            <person name="Samalova M."/>
            <person name="Saunders C.W."/>
            <person name="Shea T."/>
            <person name="Summerbell R.C."/>
            <person name="Xu J."/>
            <person name="Young S."/>
            <person name="Zeng Q."/>
            <person name="Birren B.W."/>
            <person name="Cuomo C.A."/>
            <person name="White T.C."/>
        </authorList>
    </citation>
    <scope>NUCLEOTIDE SEQUENCE [LARGE SCALE GENOMIC DNA]</scope>
    <source>
        <strain evidence="11">ATCC MYA-4605 / CBS 113480</strain>
    </source>
</reference>
<dbReference type="SUPFAM" id="SSF110942">
    <property type="entry name" value="HSP90 C-terminal domain"/>
    <property type="match status" value="1"/>
</dbReference>
<dbReference type="SUPFAM" id="SSF55874">
    <property type="entry name" value="ATPase domain of HSP90 chaperone/DNA topoisomerase II/histidine kinase"/>
    <property type="match status" value="1"/>
</dbReference>
<feature type="compositionally biased region" description="Acidic residues" evidence="8">
    <location>
        <begin position="216"/>
        <end position="230"/>
    </location>
</feature>
<feature type="binding site" evidence="7">
    <location>
        <position position="91"/>
    </location>
    <ligand>
        <name>ATP</name>
        <dbReference type="ChEBI" id="CHEBI:30616"/>
    </ligand>
</feature>
<dbReference type="GO" id="GO:0051082">
    <property type="term" value="F:unfolded protein binding"/>
    <property type="evidence" value="ECO:0007669"/>
    <property type="project" value="EnsemblFungi"/>
</dbReference>
<dbReference type="NCBIfam" id="NF003555">
    <property type="entry name" value="PRK05218.1"/>
    <property type="match status" value="1"/>
</dbReference>
<dbReference type="InterPro" id="IPR003594">
    <property type="entry name" value="HATPase_dom"/>
</dbReference>
<dbReference type="HOGENOM" id="CLU_006684_1_3_1"/>
<evidence type="ECO:0000256" key="5">
    <source>
        <dbReference type="ARBA" id="ARBA00022840"/>
    </source>
</evidence>
<protein>
    <submittedName>
        <fullName evidence="10">ATP-dependent molecular chaperone HSC82</fullName>
    </submittedName>
</protein>
<evidence type="ECO:0000256" key="6">
    <source>
        <dbReference type="ARBA" id="ARBA00023186"/>
    </source>
</evidence>
<dbReference type="InterPro" id="IPR001404">
    <property type="entry name" value="Hsp90_fam"/>
</dbReference>
<dbReference type="EMBL" id="DS995705">
    <property type="protein sequence ID" value="EEQ32958.1"/>
    <property type="molecule type" value="Genomic_DNA"/>
</dbReference>
<feature type="region of interest" description="Disordered" evidence="8">
    <location>
        <begin position="213"/>
        <end position="270"/>
    </location>
</feature>
<dbReference type="Gene3D" id="3.30.230.80">
    <property type="match status" value="1"/>
</dbReference>
<dbReference type="SUPFAM" id="SSF54211">
    <property type="entry name" value="Ribosomal protein S5 domain 2-like"/>
    <property type="match status" value="1"/>
</dbReference>
<dbReference type="GeneID" id="9224208"/>
<dbReference type="InterPro" id="IPR019805">
    <property type="entry name" value="Heat_shock_protein_90_CS"/>
</dbReference>
<dbReference type="FunFam" id="3.30.230.80:FF:000001">
    <property type="entry name" value="Heat shock protein 90 alpha"/>
    <property type="match status" value="1"/>
</dbReference>
<keyword evidence="11" id="KW-1185">Reference proteome</keyword>
<evidence type="ECO:0000256" key="8">
    <source>
        <dbReference type="SAM" id="MobiDB-lite"/>
    </source>
</evidence>
<dbReference type="Gene3D" id="3.30.565.10">
    <property type="entry name" value="Histidine kinase-like ATPase, C-terminal domain"/>
    <property type="match status" value="1"/>
</dbReference>
<dbReference type="FunFam" id="3.40.50.11260:FF:000001">
    <property type="entry name" value="Heat shock protein 90 alpha"/>
    <property type="match status" value="1"/>
</dbReference>
<dbReference type="RefSeq" id="XP_002845908.1">
    <property type="nucleotide sequence ID" value="XM_002845862.1"/>
</dbReference>
<feature type="domain" description="Histidine kinase/HSP90-like ATPase" evidence="9">
    <location>
        <begin position="25"/>
        <end position="180"/>
    </location>
</feature>
<dbReference type="Gene3D" id="1.20.120.790">
    <property type="entry name" value="Heat shock protein 90, C-terminal domain"/>
    <property type="match status" value="1"/>
</dbReference>
<feature type="binding site" evidence="7">
    <location>
        <position position="376"/>
    </location>
    <ligand>
        <name>ATP</name>
        <dbReference type="ChEBI" id="CHEBI:30616"/>
    </ligand>
</feature>
<feature type="binding site" evidence="7">
    <location>
        <position position="36"/>
    </location>
    <ligand>
        <name>ATP</name>
        <dbReference type="ChEBI" id="CHEBI:30616"/>
    </ligand>
</feature>
<dbReference type="OMA" id="MRRMKEM"/>
<dbReference type="GO" id="GO:0140662">
    <property type="term" value="F:ATP-dependent protein folding chaperone"/>
    <property type="evidence" value="ECO:0007669"/>
    <property type="project" value="InterPro"/>
</dbReference>
<organism evidence="10 11">
    <name type="scientific">Arthroderma otae (strain ATCC MYA-4605 / CBS 113480)</name>
    <name type="common">Microsporum canis</name>
    <dbReference type="NCBI Taxonomy" id="554155"/>
    <lineage>
        <taxon>Eukaryota</taxon>
        <taxon>Fungi</taxon>
        <taxon>Dikarya</taxon>
        <taxon>Ascomycota</taxon>
        <taxon>Pezizomycotina</taxon>
        <taxon>Eurotiomycetes</taxon>
        <taxon>Eurotiomycetidae</taxon>
        <taxon>Onygenales</taxon>
        <taxon>Arthrodermataceae</taxon>
        <taxon>Microsporum</taxon>
    </lineage>
</organism>
<dbReference type="VEuPathDB" id="FungiDB:MCYG_05777"/>
<dbReference type="Pfam" id="PF00183">
    <property type="entry name" value="HSP90"/>
    <property type="match status" value="1"/>
</dbReference>
<dbReference type="Gene3D" id="3.40.50.11260">
    <property type="match status" value="1"/>
</dbReference>
<feature type="binding site" evidence="7">
    <location>
        <position position="32"/>
    </location>
    <ligand>
        <name>ATP</name>
        <dbReference type="ChEBI" id="CHEBI:30616"/>
    </ligand>
</feature>
<evidence type="ECO:0000256" key="1">
    <source>
        <dbReference type="ARBA" id="ARBA00004496"/>
    </source>
</evidence>
<evidence type="ECO:0000313" key="10">
    <source>
        <dbReference type="EMBL" id="EEQ32958.1"/>
    </source>
</evidence>
<dbReference type="STRING" id="554155.C5FSV5"/>